<dbReference type="NCBIfam" id="TIGR00084">
    <property type="entry name" value="ruvA"/>
    <property type="match status" value="1"/>
</dbReference>
<dbReference type="Pfam" id="PF01330">
    <property type="entry name" value="RuvA_N"/>
    <property type="match status" value="1"/>
</dbReference>
<dbReference type="SUPFAM" id="SSF47781">
    <property type="entry name" value="RuvA domain 2-like"/>
    <property type="match status" value="1"/>
</dbReference>
<dbReference type="SUPFAM" id="SSF50249">
    <property type="entry name" value="Nucleic acid-binding proteins"/>
    <property type="match status" value="1"/>
</dbReference>
<comment type="caution">
    <text evidence="9">The sequence shown here is derived from an EMBL/GenBank/DDBJ whole genome shotgun (WGS) entry which is preliminary data.</text>
</comment>
<evidence type="ECO:0000256" key="1">
    <source>
        <dbReference type="ARBA" id="ARBA00022490"/>
    </source>
</evidence>
<keyword evidence="4 6" id="KW-0233">DNA recombination</keyword>
<dbReference type="Gene3D" id="1.10.8.10">
    <property type="entry name" value="DNA helicase RuvA subunit, C-terminal domain"/>
    <property type="match status" value="1"/>
</dbReference>
<dbReference type="SUPFAM" id="SSF46929">
    <property type="entry name" value="DNA helicase RuvA subunit, C-terminal domain"/>
    <property type="match status" value="1"/>
</dbReference>
<accession>A0ABP7ZIB4</accession>
<comment type="function">
    <text evidence="6">The RuvA-RuvB-RuvC complex processes Holliday junction (HJ) DNA during genetic recombination and DNA repair, while the RuvA-RuvB complex plays an important role in the rescue of blocked DNA replication forks via replication fork reversal (RFR). RuvA specifically binds to HJ cruciform DNA, conferring on it an open structure. The RuvB hexamer acts as an ATP-dependent pump, pulling dsDNA into and through the RuvAB complex. HJ branch migration allows RuvC to scan DNA until it finds its consensus sequence, where it cleaves and resolves the cruciform DNA.</text>
</comment>
<proteinExistence type="inferred from homology"/>
<comment type="similarity">
    <text evidence="6">Belongs to the RuvA family.</text>
</comment>
<evidence type="ECO:0000313" key="9">
    <source>
        <dbReference type="EMBL" id="GAA4155476.1"/>
    </source>
</evidence>
<comment type="subcellular location">
    <subcellularLocation>
        <location evidence="6">Cytoplasm</location>
    </subcellularLocation>
</comment>
<gene>
    <name evidence="6 9" type="primary">ruvA</name>
    <name evidence="9" type="ORF">GCM10022286_04470</name>
</gene>
<dbReference type="Pfam" id="PF14520">
    <property type="entry name" value="HHH_5"/>
    <property type="match status" value="1"/>
</dbReference>
<evidence type="ECO:0000256" key="3">
    <source>
        <dbReference type="ARBA" id="ARBA00023125"/>
    </source>
</evidence>
<keyword evidence="10" id="KW-1185">Reference proteome</keyword>
<dbReference type="InterPro" id="IPR011114">
    <property type="entry name" value="RuvA_C"/>
</dbReference>
<dbReference type="EMBL" id="BAABBV010000001">
    <property type="protein sequence ID" value="GAA4155476.1"/>
    <property type="molecule type" value="Genomic_DNA"/>
</dbReference>
<evidence type="ECO:0000256" key="5">
    <source>
        <dbReference type="ARBA" id="ARBA00023204"/>
    </source>
</evidence>
<dbReference type="InterPro" id="IPR013849">
    <property type="entry name" value="DNA_helicase_Holl-junc_RuvA_I"/>
</dbReference>
<dbReference type="InterPro" id="IPR010994">
    <property type="entry name" value="RuvA_2-like"/>
</dbReference>
<sequence length="214" mass="21670">MISSLRGTVLRASGAELVIEVAGVGYLVSVTPEHALSLRVGDEALVHTALIVREDALSLFGFQDADQLEVFQLLLGVNGVGPKSALGVLSVMTPDQIAAAVQADDDAAFRKVSGIGPKTAKLIVVQLTGKLHAVAPAAAAPATKQKNTVGDDVRVALVGLGWPEKVAADAVAEVLAELGEAAADASAASVPALLRRALALLGPAPQHQTAGAGR</sequence>
<dbReference type="RefSeq" id="WP_344790109.1">
    <property type="nucleotide sequence ID" value="NZ_BAABBV010000001.1"/>
</dbReference>
<feature type="domain" description="Holliday junction DNA helicase RuvA C-terminal" evidence="8">
    <location>
        <begin position="151"/>
        <end position="201"/>
    </location>
</feature>
<evidence type="ECO:0000256" key="6">
    <source>
        <dbReference type="HAMAP-Rule" id="MF_00031"/>
    </source>
</evidence>
<keyword evidence="3 6" id="KW-0238">DNA-binding</keyword>
<comment type="domain">
    <text evidence="6">Has three domains with a flexible linker between the domains II and III and assumes an 'L' shape. Domain III is highly mobile and contacts RuvB.</text>
</comment>
<evidence type="ECO:0000259" key="8">
    <source>
        <dbReference type="Pfam" id="PF07499"/>
    </source>
</evidence>
<dbReference type="HAMAP" id="MF_00031">
    <property type="entry name" value="DNA_HJ_migration_RuvA"/>
    <property type="match status" value="1"/>
</dbReference>
<protein>
    <recommendedName>
        <fullName evidence="6">Holliday junction branch migration complex subunit RuvA</fullName>
    </recommendedName>
</protein>
<dbReference type="Proteomes" id="UP001415169">
    <property type="component" value="Unassembled WGS sequence"/>
</dbReference>
<feature type="domain" description="DNA helicase Holliday junction RuvA type" evidence="7">
    <location>
        <begin position="1"/>
        <end position="61"/>
    </location>
</feature>
<comment type="caution">
    <text evidence="6">Lacks conserved residue(s) required for the propagation of feature annotation.</text>
</comment>
<reference evidence="9" key="1">
    <citation type="journal article" date="2014" name="Int. J. Syst. Evol. Microbiol.">
        <title>Complete genome of a new Firmicutes species belonging to the dominant human colonic microbiota ('Ruminococcus bicirculans') reveals two chromosomes and a selective capacity to utilize plant glucans.</title>
        <authorList>
            <consortium name="NISC Comparative Sequencing Program"/>
            <person name="Wegmann U."/>
            <person name="Louis P."/>
            <person name="Goesmann A."/>
            <person name="Henrissat B."/>
            <person name="Duncan S.H."/>
            <person name="Flint H.J."/>
        </authorList>
    </citation>
    <scope>NUCLEOTIDE SEQUENCE</scope>
    <source>
        <strain evidence="9">JCM 17590</strain>
    </source>
</reference>
<name>A0ABP7ZIB4_9MICO</name>
<organism evidence="9 10">
    <name type="scientific">Gryllotalpicola daejeonensis</name>
    <dbReference type="NCBI Taxonomy" id="993087"/>
    <lineage>
        <taxon>Bacteria</taxon>
        <taxon>Bacillati</taxon>
        <taxon>Actinomycetota</taxon>
        <taxon>Actinomycetes</taxon>
        <taxon>Micrococcales</taxon>
        <taxon>Microbacteriaceae</taxon>
        <taxon>Gryllotalpicola</taxon>
    </lineage>
</organism>
<feature type="region of interest" description="Domain II" evidence="6">
    <location>
        <begin position="64"/>
        <end position="141"/>
    </location>
</feature>
<keyword evidence="2 6" id="KW-0227">DNA damage</keyword>
<evidence type="ECO:0000259" key="7">
    <source>
        <dbReference type="Pfam" id="PF01330"/>
    </source>
</evidence>
<comment type="subunit">
    <text evidence="6">Homotetramer. Forms an RuvA(8)-RuvB(12)-Holliday junction (HJ) complex. HJ DNA is sandwiched between 2 RuvA tetramers; dsDNA enters through RuvA and exits via RuvB. An RuvB hexamer assembles on each DNA strand where it exits the tetramer. Each RuvB hexamer is contacted by two RuvA subunits (via domain III) on 2 adjacent RuvB subunits; this complex drives branch migration. In the full resolvosome a probable DNA-RuvA(4)-RuvB(12)-RuvC(2) complex forms which resolves the HJ.</text>
</comment>
<dbReference type="CDD" id="cd14332">
    <property type="entry name" value="UBA_RuvA_C"/>
    <property type="match status" value="1"/>
</dbReference>
<dbReference type="InterPro" id="IPR000085">
    <property type="entry name" value="RuvA"/>
</dbReference>
<evidence type="ECO:0000256" key="2">
    <source>
        <dbReference type="ARBA" id="ARBA00022763"/>
    </source>
</evidence>
<dbReference type="Gene3D" id="2.40.50.140">
    <property type="entry name" value="Nucleic acid-binding proteins"/>
    <property type="match status" value="1"/>
</dbReference>
<dbReference type="InterPro" id="IPR036267">
    <property type="entry name" value="RuvA_C_sf"/>
</dbReference>
<dbReference type="InterPro" id="IPR012340">
    <property type="entry name" value="NA-bd_OB-fold"/>
</dbReference>
<keyword evidence="1 6" id="KW-0963">Cytoplasm</keyword>
<feature type="region of interest" description="Domain III" evidence="6">
    <location>
        <begin position="151"/>
        <end position="214"/>
    </location>
</feature>
<evidence type="ECO:0000313" key="10">
    <source>
        <dbReference type="Proteomes" id="UP001415169"/>
    </source>
</evidence>
<evidence type="ECO:0000256" key="4">
    <source>
        <dbReference type="ARBA" id="ARBA00023172"/>
    </source>
</evidence>
<dbReference type="Gene3D" id="1.10.150.20">
    <property type="entry name" value="5' to 3' exonuclease, C-terminal subdomain"/>
    <property type="match status" value="1"/>
</dbReference>
<keyword evidence="5 6" id="KW-0234">DNA repair</keyword>
<dbReference type="Pfam" id="PF07499">
    <property type="entry name" value="RuvA_C"/>
    <property type="match status" value="1"/>
</dbReference>
<reference evidence="9" key="2">
    <citation type="submission" date="2023-12" db="EMBL/GenBank/DDBJ databases">
        <authorList>
            <person name="Sun Q."/>
            <person name="Inoue M."/>
        </authorList>
    </citation>
    <scope>NUCLEOTIDE SEQUENCE</scope>
    <source>
        <strain evidence="9">JCM 17590</strain>
    </source>
</reference>